<gene>
    <name evidence="4" type="ORF">H7K45_24815</name>
</gene>
<organism evidence="4 5">
    <name type="scientific">Mycobacterium yunnanensis</name>
    <dbReference type="NCBI Taxonomy" id="368477"/>
    <lineage>
        <taxon>Bacteria</taxon>
        <taxon>Bacillati</taxon>
        <taxon>Actinomycetota</taxon>
        <taxon>Actinomycetes</taxon>
        <taxon>Mycobacteriales</taxon>
        <taxon>Mycobacteriaceae</taxon>
        <taxon>Mycobacterium</taxon>
    </lineage>
</organism>
<dbReference type="InterPro" id="IPR005693">
    <property type="entry name" value="Mce"/>
</dbReference>
<dbReference type="Proteomes" id="UP001141629">
    <property type="component" value="Unassembled WGS sequence"/>
</dbReference>
<protein>
    <submittedName>
        <fullName evidence="4">MCE family protein</fullName>
    </submittedName>
</protein>
<dbReference type="GO" id="GO:0005576">
    <property type="term" value="C:extracellular region"/>
    <property type="evidence" value="ECO:0007669"/>
    <property type="project" value="TreeGrafter"/>
</dbReference>
<dbReference type="EMBL" id="JACKVK010000013">
    <property type="protein sequence ID" value="MCV7423781.1"/>
    <property type="molecule type" value="Genomic_DNA"/>
</dbReference>
<evidence type="ECO:0000313" key="4">
    <source>
        <dbReference type="EMBL" id="MCV7423781.1"/>
    </source>
</evidence>
<dbReference type="AlphaFoldDB" id="A0A9X2Z7L3"/>
<feature type="domain" description="Mammalian cell entry C-terminal" evidence="3">
    <location>
        <begin position="122"/>
        <end position="340"/>
    </location>
</feature>
<evidence type="ECO:0000256" key="1">
    <source>
        <dbReference type="SAM" id="SignalP"/>
    </source>
</evidence>
<dbReference type="RefSeq" id="WP_263998746.1">
    <property type="nucleotide sequence ID" value="NZ_JACKVK010000013.1"/>
</dbReference>
<feature type="chain" id="PRO_5040746287" evidence="1">
    <location>
        <begin position="28"/>
        <end position="400"/>
    </location>
</feature>
<name>A0A9X2Z7L3_9MYCO</name>
<dbReference type="PANTHER" id="PTHR33371">
    <property type="entry name" value="INTERMEMBRANE PHOSPHOLIPID TRANSPORT SYSTEM BINDING PROTEIN MLAD-RELATED"/>
    <property type="match status" value="1"/>
</dbReference>
<evidence type="ECO:0000259" key="3">
    <source>
        <dbReference type="Pfam" id="PF11887"/>
    </source>
</evidence>
<feature type="signal peptide" evidence="1">
    <location>
        <begin position="1"/>
        <end position="27"/>
    </location>
</feature>
<proteinExistence type="predicted"/>
<dbReference type="PANTHER" id="PTHR33371:SF19">
    <property type="entry name" value="MCE-FAMILY PROTEIN MCE4A"/>
    <property type="match status" value="1"/>
</dbReference>
<dbReference type="InterPro" id="IPR024516">
    <property type="entry name" value="Mce_C"/>
</dbReference>
<accession>A0A9X2Z7L3</accession>
<dbReference type="Pfam" id="PF02470">
    <property type="entry name" value="MlaD"/>
    <property type="match status" value="1"/>
</dbReference>
<sequence>MAIKLTRPAKLRCAASALALFCTLAVAFTYLSYTAAFTPVDTVNITSERAGLVMDVDAKVKYLGVQVGKVTAIDYDGDHARLTLAILQDQIENIPSNATVRIASNTVFGGKSVDFLPPDDPSPTPLTPNATLHASNVAVEANTLFRTLVDTLHKIDPVQLNATLTAITDGLRDNGKDLGDTASTLTTYLGTLNPALPTVQTDLQKLTTTAGVYADAAPDLVRTLDNVPTISDTIVDERDNLSATLLAAVGLADSGTQTLEPAEGDLIAAIARLRAPLKVLGDYSPEFSCVLTALSEANKKFGPLIGGKVPGLFLSANFKPGSPPYTYPESLPIVNASGGPNCRGLPNLPTKQGSGSWYHPQFLVTDNAYIPYQPNTELQFDPPNTLQFLFNGAYAERDNY</sequence>
<dbReference type="InterPro" id="IPR003399">
    <property type="entry name" value="Mce/MlaD"/>
</dbReference>
<dbReference type="NCBIfam" id="TIGR00996">
    <property type="entry name" value="Mtu_fam_mce"/>
    <property type="match status" value="1"/>
</dbReference>
<evidence type="ECO:0000259" key="2">
    <source>
        <dbReference type="Pfam" id="PF02470"/>
    </source>
</evidence>
<dbReference type="Pfam" id="PF11887">
    <property type="entry name" value="Mce4_CUP1"/>
    <property type="match status" value="1"/>
</dbReference>
<dbReference type="GO" id="GO:0051701">
    <property type="term" value="P:biological process involved in interaction with host"/>
    <property type="evidence" value="ECO:0007669"/>
    <property type="project" value="TreeGrafter"/>
</dbReference>
<reference evidence="4" key="2">
    <citation type="journal article" date="2022" name="BMC Genomics">
        <title>Comparative genome analysis of mycobacteria focusing on tRNA and non-coding RNA.</title>
        <authorList>
            <person name="Behra P.R.K."/>
            <person name="Pettersson B.M.F."/>
            <person name="Ramesh M."/>
            <person name="Das S."/>
            <person name="Dasgupta S."/>
            <person name="Kirsebom L.A."/>
        </authorList>
    </citation>
    <scope>NUCLEOTIDE SEQUENCE</scope>
    <source>
        <strain evidence="4">DSM 44838</strain>
    </source>
</reference>
<keyword evidence="5" id="KW-1185">Reference proteome</keyword>
<feature type="domain" description="Mce/MlaD" evidence="2">
    <location>
        <begin position="42"/>
        <end position="117"/>
    </location>
</feature>
<keyword evidence="1" id="KW-0732">Signal</keyword>
<dbReference type="InterPro" id="IPR052336">
    <property type="entry name" value="MlaD_Phospholipid_Transporter"/>
</dbReference>
<reference evidence="4" key="1">
    <citation type="submission" date="2020-07" db="EMBL/GenBank/DDBJ databases">
        <authorList>
            <person name="Pettersson B.M.F."/>
            <person name="Behra P.R.K."/>
            <person name="Ramesh M."/>
            <person name="Das S."/>
            <person name="Dasgupta S."/>
            <person name="Kirsebom L.A."/>
        </authorList>
    </citation>
    <scope>NUCLEOTIDE SEQUENCE</scope>
    <source>
        <strain evidence="4">DSM 44838</strain>
    </source>
</reference>
<evidence type="ECO:0000313" key="5">
    <source>
        <dbReference type="Proteomes" id="UP001141629"/>
    </source>
</evidence>
<comment type="caution">
    <text evidence="4">The sequence shown here is derived from an EMBL/GenBank/DDBJ whole genome shotgun (WGS) entry which is preliminary data.</text>
</comment>